<dbReference type="PROSITE" id="PS01123">
    <property type="entry name" value="TNASE_1"/>
    <property type="match status" value="1"/>
</dbReference>
<keyword evidence="4" id="KW-0732">Signal</keyword>
<dbReference type="GO" id="GO:0004519">
    <property type="term" value="F:endonuclease activity"/>
    <property type="evidence" value="ECO:0007669"/>
    <property type="project" value="UniProtKB-KW"/>
</dbReference>
<reference evidence="6 7" key="1">
    <citation type="submission" date="2018-02" db="EMBL/GenBank/DDBJ databases">
        <authorList>
            <person name="Cohen D.B."/>
            <person name="Kent A.D."/>
        </authorList>
    </citation>
    <scope>NUCLEOTIDE SEQUENCE [LARGE SCALE GENOMIC DNA]</scope>
    <source>
        <strain evidence="6 7">CCAP 1448/3</strain>
    </source>
</reference>
<dbReference type="GO" id="GO:0016787">
    <property type="term" value="F:hydrolase activity"/>
    <property type="evidence" value="ECO:0007669"/>
    <property type="project" value="UniProtKB-KW"/>
</dbReference>
<dbReference type="SMART" id="SM00318">
    <property type="entry name" value="SNc"/>
    <property type="match status" value="1"/>
</dbReference>
<feature type="chain" id="PRO_5015623443" evidence="4">
    <location>
        <begin position="23"/>
        <end position="135"/>
    </location>
</feature>
<dbReference type="RefSeq" id="WP_106289194.1">
    <property type="nucleotide sequence ID" value="NZ_CAWNTC010000072.1"/>
</dbReference>
<name>A0A2T1C2F4_9CYAN</name>
<evidence type="ECO:0000256" key="1">
    <source>
        <dbReference type="ARBA" id="ARBA00022722"/>
    </source>
</evidence>
<dbReference type="AlphaFoldDB" id="A0A2T1C2F4"/>
<dbReference type="PROSITE" id="PS01284">
    <property type="entry name" value="TNASE_2"/>
    <property type="match status" value="1"/>
</dbReference>
<accession>A0A2T1C2F4</accession>
<evidence type="ECO:0000256" key="3">
    <source>
        <dbReference type="ARBA" id="ARBA00022801"/>
    </source>
</evidence>
<dbReference type="InterPro" id="IPR002071">
    <property type="entry name" value="Thermonucl_AS"/>
</dbReference>
<dbReference type="InterPro" id="IPR016071">
    <property type="entry name" value="Staphylococal_nuclease_OB-fold"/>
</dbReference>
<dbReference type="InterPro" id="IPR035437">
    <property type="entry name" value="SNase_OB-fold_sf"/>
</dbReference>
<dbReference type="Pfam" id="PF00565">
    <property type="entry name" value="SNase"/>
    <property type="match status" value="1"/>
</dbReference>
<dbReference type="GO" id="GO:0003676">
    <property type="term" value="F:nucleic acid binding"/>
    <property type="evidence" value="ECO:0007669"/>
    <property type="project" value="InterPro"/>
</dbReference>
<comment type="caution">
    <text evidence="6">The sequence shown here is derived from an EMBL/GenBank/DDBJ whole genome shotgun (WGS) entry which is preliminary data.</text>
</comment>
<evidence type="ECO:0000259" key="5">
    <source>
        <dbReference type="PROSITE" id="PS50830"/>
    </source>
</evidence>
<evidence type="ECO:0000256" key="2">
    <source>
        <dbReference type="ARBA" id="ARBA00022759"/>
    </source>
</evidence>
<evidence type="ECO:0000313" key="7">
    <source>
        <dbReference type="Proteomes" id="UP000238762"/>
    </source>
</evidence>
<dbReference type="PROSITE" id="PS50830">
    <property type="entry name" value="TNASE_3"/>
    <property type="match status" value="1"/>
</dbReference>
<keyword evidence="3" id="KW-0378">Hydrolase</keyword>
<dbReference type="Gene3D" id="2.40.50.90">
    <property type="match status" value="1"/>
</dbReference>
<sequence length="135" mass="14932">MKPLLLLVLVGLALQQPSSVLAQTTPATIVSVGDGDTVRVQLDRKLTTIRLACLDAPEIRQIPYGNASASRLKQLLPIGKSIDIRAIEKDRYGRTVGEIFVNNKSINLQMVAEGQAVVYRQYPSFVTLRRVECRN</sequence>
<dbReference type="Proteomes" id="UP000238762">
    <property type="component" value="Unassembled WGS sequence"/>
</dbReference>
<proteinExistence type="predicted"/>
<dbReference type="EMBL" id="PVWJ01000063">
    <property type="protein sequence ID" value="PSB02358.1"/>
    <property type="molecule type" value="Genomic_DNA"/>
</dbReference>
<organism evidence="6 7">
    <name type="scientific">Merismopedia glauca CCAP 1448/3</name>
    <dbReference type="NCBI Taxonomy" id="1296344"/>
    <lineage>
        <taxon>Bacteria</taxon>
        <taxon>Bacillati</taxon>
        <taxon>Cyanobacteriota</taxon>
        <taxon>Cyanophyceae</taxon>
        <taxon>Synechococcales</taxon>
        <taxon>Merismopediaceae</taxon>
        <taxon>Merismopedia</taxon>
    </lineage>
</organism>
<dbReference type="OrthoDB" id="9811262at2"/>
<feature type="domain" description="TNase-like" evidence="5">
    <location>
        <begin position="23"/>
        <end position="135"/>
    </location>
</feature>
<evidence type="ECO:0000256" key="4">
    <source>
        <dbReference type="SAM" id="SignalP"/>
    </source>
</evidence>
<dbReference type="PANTHER" id="PTHR12302:SF3">
    <property type="entry name" value="SERINE_THREONINE-PROTEIN KINASE 31"/>
    <property type="match status" value="1"/>
</dbReference>
<gene>
    <name evidence="6" type="ORF">C7B64_13545</name>
</gene>
<dbReference type="SUPFAM" id="SSF50199">
    <property type="entry name" value="Staphylococcal nuclease"/>
    <property type="match status" value="1"/>
</dbReference>
<keyword evidence="7" id="KW-1185">Reference proteome</keyword>
<protein>
    <submittedName>
        <fullName evidence="6">Nuclease</fullName>
    </submittedName>
</protein>
<dbReference type="PANTHER" id="PTHR12302">
    <property type="entry name" value="EBNA2 BINDING PROTEIN P100"/>
    <property type="match status" value="1"/>
</dbReference>
<keyword evidence="1" id="KW-0540">Nuclease</keyword>
<feature type="signal peptide" evidence="4">
    <location>
        <begin position="1"/>
        <end position="22"/>
    </location>
</feature>
<reference evidence="6 7" key="2">
    <citation type="submission" date="2018-03" db="EMBL/GenBank/DDBJ databases">
        <title>The ancient ancestry and fast evolution of plastids.</title>
        <authorList>
            <person name="Moore K.R."/>
            <person name="Magnabosco C."/>
            <person name="Momper L."/>
            <person name="Gold D.A."/>
            <person name="Bosak T."/>
            <person name="Fournier G.P."/>
        </authorList>
    </citation>
    <scope>NUCLEOTIDE SEQUENCE [LARGE SCALE GENOMIC DNA]</scope>
    <source>
        <strain evidence="6 7">CCAP 1448/3</strain>
    </source>
</reference>
<evidence type="ECO:0000313" key="6">
    <source>
        <dbReference type="EMBL" id="PSB02358.1"/>
    </source>
</evidence>
<keyword evidence="2" id="KW-0255">Endonuclease</keyword>